<evidence type="ECO:0000313" key="4">
    <source>
        <dbReference type="EMBL" id="MBL6454567.1"/>
    </source>
</evidence>
<evidence type="ECO:0000313" key="5">
    <source>
        <dbReference type="Proteomes" id="UP000606490"/>
    </source>
</evidence>
<comment type="caution">
    <text evidence="4">The sequence shown here is derived from an EMBL/GenBank/DDBJ whole genome shotgun (WGS) entry which is preliminary data.</text>
</comment>
<dbReference type="SUPFAM" id="SSF52172">
    <property type="entry name" value="CheY-like"/>
    <property type="match status" value="1"/>
</dbReference>
<dbReference type="EMBL" id="JAEUXJ010000001">
    <property type="protein sequence ID" value="MBL6454567.1"/>
    <property type="molecule type" value="Genomic_DNA"/>
</dbReference>
<evidence type="ECO:0000256" key="1">
    <source>
        <dbReference type="PROSITE-ProRule" id="PRU00169"/>
    </source>
</evidence>
<proteinExistence type="predicted"/>
<gene>
    <name evidence="4" type="ORF">JMJ55_04470</name>
</gene>
<dbReference type="Gene3D" id="3.40.50.2300">
    <property type="match status" value="1"/>
</dbReference>
<dbReference type="InterPro" id="IPR001789">
    <property type="entry name" value="Sig_transdc_resp-reg_receiver"/>
</dbReference>
<feature type="modified residue" description="4-aspartylphosphate" evidence="1">
    <location>
        <position position="52"/>
    </location>
</feature>
<evidence type="ECO:0000256" key="2">
    <source>
        <dbReference type="SAM" id="MobiDB-lite"/>
    </source>
</evidence>
<dbReference type="Proteomes" id="UP000606490">
    <property type="component" value="Unassembled WGS sequence"/>
</dbReference>
<accession>A0ABS1UZY7</accession>
<keyword evidence="5" id="KW-1185">Reference proteome</keyword>
<sequence length="137" mass="13757">MVEDEAVVAMLMEEGLVAAGAEVIGSASSVDEALGLIEGAACNGGLNAAVLDMNLEGTAVSPVADRLAALGVPFVFASGYGDGCERGAHSAASVLAKPFYSDALVAAVENLTAAERRSGGTGHPLPLTNRSSDRIRV</sequence>
<name>A0ABS1UZY7_9PROT</name>
<dbReference type="RefSeq" id="WP_202824260.1">
    <property type="nucleotide sequence ID" value="NZ_JAEUXJ010000001.1"/>
</dbReference>
<evidence type="ECO:0000259" key="3">
    <source>
        <dbReference type="PROSITE" id="PS50110"/>
    </source>
</evidence>
<dbReference type="InterPro" id="IPR011006">
    <property type="entry name" value="CheY-like_superfamily"/>
</dbReference>
<organism evidence="4 5">
    <name type="scientific">Belnapia mucosa</name>
    <dbReference type="NCBI Taxonomy" id="2804532"/>
    <lineage>
        <taxon>Bacteria</taxon>
        <taxon>Pseudomonadati</taxon>
        <taxon>Pseudomonadota</taxon>
        <taxon>Alphaproteobacteria</taxon>
        <taxon>Acetobacterales</taxon>
        <taxon>Roseomonadaceae</taxon>
        <taxon>Belnapia</taxon>
    </lineage>
</organism>
<feature type="domain" description="Response regulatory" evidence="3">
    <location>
        <begin position="1"/>
        <end position="112"/>
    </location>
</feature>
<reference evidence="4 5" key="1">
    <citation type="submission" date="2021-01" db="EMBL/GenBank/DDBJ databases">
        <title>Belnapia mucosa sp. nov. and Belnapia arida sp. nov., isolated from the Tabernas Desert (Almeria, Spain).</title>
        <authorList>
            <person name="Molina-Menor E."/>
            <person name="Vidal-Verdu A."/>
            <person name="Calonge A."/>
            <person name="Satari L."/>
            <person name="Pereto Magraner J."/>
            <person name="Porcar Miralles M."/>
        </authorList>
    </citation>
    <scope>NUCLEOTIDE SEQUENCE [LARGE SCALE GENOMIC DNA]</scope>
    <source>
        <strain evidence="4 5">T6</strain>
    </source>
</reference>
<keyword evidence="1" id="KW-0597">Phosphoprotein</keyword>
<feature type="region of interest" description="Disordered" evidence="2">
    <location>
        <begin position="115"/>
        <end position="137"/>
    </location>
</feature>
<protein>
    <submittedName>
        <fullName evidence="4">Response regulator</fullName>
    </submittedName>
</protein>
<dbReference type="PROSITE" id="PS50110">
    <property type="entry name" value="RESPONSE_REGULATORY"/>
    <property type="match status" value="1"/>
</dbReference>
<dbReference type="SMART" id="SM00448">
    <property type="entry name" value="REC"/>
    <property type="match status" value="1"/>
</dbReference>